<evidence type="ECO:0000313" key="1">
    <source>
        <dbReference type="EMBL" id="MPC69727.1"/>
    </source>
</evidence>
<accession>A0A5B7HKG0</accession>
<name>A0A5B7HKG0_PORTR</name>
<gene>
    <name evidence="1" type="ORF">E2C01_063958</name>
</gene>
<sequence length="72" mass="8204">MGKAFVPDGHCSTVSGHTLKAQLAGCTLKEHERPRRTEYRSVSGRETPTERLAPSYELRILERKWRTCSSFP</sequence>
<protein>
    <submittedName>
        <fullName evidence="1">Uncharacterized protein</fullName>
    </submittedName>
</protein>
<dbReference type="Proteomes" id="UP000324222">
    <property type="component" value="Unassembled WGS sequence"/>
</dbReference>
<reference evidence="1 2" key="1">
    <citation type="submission" date="2019-05" db="EMBL/GenBank/DDBJ databases">
        <title>Another draft genome of Portunus trituberculatus and its Hox gene families provides insights of decapod evolution.</title>
        <authorList>
            <person name="Jeong J.-H."/>
            <person name="Song I."/>
            <person name="Kim S."/>
            <person name="Choi T."/>
            <person name="Kim D."/>
            <person name="Ryu S."/>
            <person name="Kim W."/>
        </authorList>
    </citation>
    <scope>NUCLEOTIDE SEQUENCE [LARGE SCALE GENOMIC DNA]</scope>
    <source>
        <tissue evidence="1">Muscle</tissue>
    </source>
</reference>
<comment type="caution">
    <text evidence="1">The sequence shown here is derived from an EMBL/GenBank/DDBJ whole genome shotgun (WGS) entry which is preliminary data.</text>
</comment>
<dbReference type="EMBL" id="VSRR010029893">
    <property type="protein sequence ID" value="MPC69727.1"/>
    <property type="molecule type" value="Genomic_DNA"/>
</dbReference>
<keyword evidence="2" id="KW-1185">Reference proteome</keyword>
<proteinExistence type="predicted"/>
<dbReference type="AlphaFoldDB" id="A0A5B7HKG0"/>
<organism evidence="1 2">
    <name type="scientific">Portunus trituberculatus</name>
    <name type="common">Swimming crab</name>
    <name type="synonym">Neptunus trituberculatus</name>
    <dbReference type="NCBI Taxonomy" id="210409"/>
    <lineage>
        <taxon>Eukaryota</taxon>
        <taxon>Metazoa</taxon>
        <taxon>Ecdysozoa</taxon>
        <taxon>Arthropoda</taxon>
        <taxon>Crustacea</taxon>
        <taxon>Multicrustacea</taxon>
        <taxon>Malacostraca</taxon>
        <taxon>Eumalacostraca</taxon>
        <taxon>Eucarida</taxon>
        <taxon>Decapoda</taxon>
        <taxon>Pleocyemata</taxon>
        <taxon>Brachyura</taxon>
        <taxon>Eubrachyura</taxon>
        <taxon>Portunoidea</taxon>
        <taxon>Portunidae</taxon>
        <taxon>Portuninae</taxon>
        <taxon>Portunus</taxon>
    </lineage>
</organism>
<evidence type="ECO:0000313" key="2">
    <source>
        <dbReference type="Proteomes" id="UP000324222"/>
    </source>
</evidence>